<keyword evidence="2" id="KW-1185">Reference proteome</keyword>
<gene>
    <name evidence="1" type="ORF">FGO68_gene10727</name>
</gene>
<evidence type="ECO:0000313" key="1">
    <source>
        <dbReference type="EMBL" id="TNV81237.1"/>
    </source>
</evidence>
<proteinExistence type="predicted"/>
<dbReference type="Proteomes" id="UP000785679">
    <property type="component" value="Unassembled WGS sequence"/>
</dbReference>
<reference evidence="1" key="1">
    <citation type="submission" date="2019-06" db="EMBL/GenBank/DDBJ databases">
        <authorList>
            <person name="Zheng W."/>
        </authorList>
    </citation>
    <scope>NUCLEOTIDE SEQUENCE</scope>
    <source>
        <strain evidence="1">QDHG01</strain>
    </source>
</reference>
<comment type="caution">
    <text evidence="1">The sequence shown here is derived from an EMBL/GenBank/DDBJ whole genome shotgun (WGS) entry which is preliminary data.</text>
</comment>
<name>A0A8J8NTA8_HALGN</name>
<organism evidence="1 2">
    <name type="scientific">Halteria grandinella</name>
    <dbReference type="NCBI Taxonomy" id="5974"/>
    <lineage>
        <taxon>Eukaryota</taxon>
        <taxon>Sar</taxon>
        <taxon>Alveolata</taxon>
        <taxon>Ciliophora</taxon>
        <taxon>Intramacronucleata</taxon>
        <taxon>Spirotrichea</taxon>
        <taxon>Stichotrichia</taxon>
        <taxon>Sporadotrichida</taxon>
        <taxon>Halteriidae</taxon>
        <taxon>Halteria</taxon>
    </lineage>
</organism>
<evidence type="ECO:0000313" key="2">
    <source>
        <dbReference type="Proteomes" id="UP000785679"/>
    </source>
</evidence>
<sequence>MRIQSKQVPTMKSAQRMSITQDQLYLITLLSSLRQQVFSFQFIIKRIKSMRNKEIGNLILNYKRHSFIIMRFALLAQLSP</sequence>
<protein>
    <submittedName>
        <fullName evidence="1">Uncharacterized protein</fullName>
    </submittedName>
</protein>
<dbReference type="EMBL" id="RRYP01006391">
    <property type="protein sequence ID" value="TNV81237.1"/>
    <property type="molecule type" value="Genomic_DNA"/>
</dbReference>
<dbReference type="AlphaFoldDB" id="A0A8J8NTA8"/>
<accession>A0A8J8NTA8</accession>